<comment type="similarity">
    <text evidence="2 9">Belongs to the cytochrome P450 family.</text>
</comment>
<evidence type="ECO:0000256" key="9">
    <source>
        <dbReference type="RuleBase" id="RU000461"/>
    </source>
</evidence>
<dbReference type="AlphaFoldDB" id="A0A9Q0JJD0"/>
<dbReference type="InterPro" id="IPR001128">
    <property type="entry name" value="Cyt_P450"/>
</dbReference>
<comment type="cofactor">
    <cofactor evidence="1 8">
        <name>heme</name>
        <dbReference type="ChEBI" id="CHEBI:30413"/>
    </cofactor>
</comment>
<comment type="caution">
    <text evidence="10">The sequence shown here is derived from an EMBL/GenBank/DDBJ whole genome shotgun (WGS) entry which is preliminary data.</text>
</comment>
<keyword evidence="11" id="KW-1185">Reference proteome</keyword>
<evidence type="ECO:0000256" key="6">
    <source>
        <dbReference type="ARBA" id="ARBA00023004"/>
    </source>
</evidence>
<dbReference type="GO" id="GO:0016705">
    <property type="term" value="F:oxidoreductase activity, acting on paired donors, with incorporation or reduction of molecular oxygen"/>
    <property type="evidence" value="ECO:0007669"/>
    <property type="project" value="InterPro"/>
</dbReference>
<evidence type="ECO:0000313" key="10">
    <source>
        <dbReference type="EMBL" id="KAJ4842805.1"/>
    </source>
</evidence>
<evidence type="ECO:0000256" key="3">
    <source>
        <dbReference type="ARBA" id="ARBA00022617"/>
    </source>
</evidence>
<gene>
    <name evidence="10" type="ORF">Tsubulata_037931</name>
</gene>
<keyword evidence="3 8" id="KW-0349">Heme</keyword>
<evidence type="ECO:0000256" key="5">
    <source>
        <dbReference type="ARBA" id="ARBA00023002"/>
    </source>
</evidence>
<dbReference type="OrthoDB" id="1470350at2759"/>
<dbReference type="Proteomes" id="UP001141552">
    <property type="component" value="Unassembled WGS sequence"/>
</dbReference>
<evidence type="ECO:0000256" key="4">
    <source>
        <dbReference type="ARBA" id="ARBA00022723"/>
    </source>
</evidence>
<keyword evidence="4 8" id="KW-0479">Metal-binding</keyword>
<dbReference type="FunFam" id="1.10.630.10:FF:000126">
    <property type="entry name" value="Predicted protein"/>
    <property type="match status" value="1"/>
</dbReference>
<protein>
    <recommendedName>
        <fullName evidence="12">Cytochrome P450</fullName>
    </recommendedName>
</protein>
<feature type="binding site" description="axial binding residue" evidence="8">
    <location>
        <position position="271"/>
    </location>
    <ligand>
        <name>heme</name>
        <dbReference type="ChEBI" id="CHEBI:30413"/>
    </ligand>
    <ligandPart>
        <name>Fe</name>
        <dbReference type="ChEBI" id="CHEBI:18248"/>
    </ligandPart>
</feature>
<evidence type="ECO:0000256" key="7">
    <source>
        <dbReference type="ARBA" id="ARBA00023033"/>
    </source>
</evidence>
<accession>A0A9Q0JJD0</accession>
<evidence type="ECO:0008006" key="12">
    <source>
        <dbReference type="Google" id="ProtNLM"/>
    </source>
</evidence>
<dbReference type="Gene3D" id="1.10.630.10">
    <property type="entry name" value="Cytochrome P450"/>
    <property type="match status" value="1"/>
</dbReference>
<dbReference type="Pfam" id="PF00067">
    <property type="entry name" value="p450"/>
    <property type="match status" value="1"/>
</dbReference>
<dbReference type="GO" id="GO:0005506">
    <property type="term" value="F:iron ion binding"/>
    <property type="evidence" value="ECO:0007669"/>
    <property type="project" value="InterPro"/>
</dbReference>
<keyword evidence="5 9" id="KW-0560">Oxidoreductase</keyword>
<reference evidence="10" key="1">
    <citation type="submission" date="2022-02" db="EMBL/GenBank/DDBJ databases">
        <authorList>
            <person name="Henning P.M."/>
            <person name="McCubbin A.G."/>
            <person name="Shore J.S."/>
        </authorList>
    </citation>
    <scope>NUCLEOTIDE SEQUENCE</scope>
    <source>
        <strain evidence="10">F60SS</strain>
        <tissue evidence="10">Leaves</tissue>
    </source>
</reference>
<evidence type="ECO:0000256" key="2">
    <source>
        <dbReference type="ARBA" id="ARBA00010617"/>
    </source>
</evidence>
<dbReference type="InterPro" id="IPR036396">
    <property type="entry name" value="Cyt_P450_sf"/>
</dbReference>
<proteinExistence type="inferred from homology"/>
<dbReference type="PRINTS" id="PR00463">
    <property type="entry name" value="EP450I"/>
</dbReference>
<keyword evidence="6 8" id="KW-0408">Iron</keyword>
<dbReference type="EMBL" id="JAKUCV010002395">
    <property type="protein sequence ID" value="KAJ4842805.1"/>
    <property type="molecule type" value="Genomic_DNA"/>
</dbReference>
<evidence type="ECO:0000256" key="1">
    <source>
        <dbReference type="ARBA" id="ARBA00001971"/>
    </source>
</evidence>
<organism evidence="10 11">
    <name type="scientific">Turnera subulata</name>
    <dbReference type="NCBI Taxonomy" id="218843"/>
    <lineage>
        <taxon>Eukaryota</taxon>
        <taxon>Viridiplantae</taxon>
        <taxon>Streptophyta</taxon>
        <taxon>Embryophyta</taxon>
        <taxon>Tracheophyta</taxon>
        <taxon>Spermatophyta</taxon>
        <taxon>Magnoliopsida</taxon>
        <taxon>eudicotyledons</taxon>
        <taxon>Gunneridae</taxon>
        <taxon>Pentapetalae</taxon>
        <taxon>rosids</taxon>
        <taxon>fabids</taxon>
        <taxon>Malpighiales</taxon>
        <taxon>Passifloraceae</taxon>
        <taxon>Turnera</taxon>
    </lineage>
</organism>
<dbReference type="PRINTS" id="PR00385">
    <property type="entry name" value="P450"/>
</dbReference>
<sequence>MSELFAGLTNDVVCRVALGRKYSAREEGRKFKQLLREFVELLGGIDAGDYFPWLAWLGRVNGSHAKAEKVAKDFDNFLEQVVEEHMVKQKQSSNNRKDGAQSEEDFVDVLLQISVDRTSIKALILDVFAAGTDTTAAVLEWAMTELLRHPEVMKMLQDEAREVGMNKPAITEDDLNRMHYLKAVIKETLRMHTPIPLLVPRQSTQDVKLRGFDIAAGTRVFINAWAIGRDPGLWDRADEFWPERFLMSSSPIDYKGHDFQLIPFGAGRRICPGIQFAMSTDELALANLVHKFDWSLPGGTRGEDLDMTESIGLTIHRESPLIVVATPYSA</sequence>
<dbReference type="GO" id="GO:0020037">
    <property type="term" value="F:heme binding"/>
    <property type="evidence" value="ECO:0007669"/>
    <property type="project" value="InterPro"/>
</dbReference>
<dbReference type="GO" id="GO:0004497">
    <property type="term" value="F:monooxygenase activity"/>
    <property type="evidence" value="ECO:0007669"/>
    <property type="project" value="UniProtKB-KW"/>
</dbReference>
<dbReference type="PROSITE" id="PS00086">
    <property type="entry name" value="CYTOCHROME_P450"/>
    <property type="match status" value="1"/>
</dbReference>
<dbReference type="PANTHER" id="PTHR47955">
    <property type="entry name" value="CYTOCHROME P450 FAMILY 71 PROTEIN"/>
    <property type="match status" value="1"/>
</dbReference>
<dbReference type="InterPro" id="IPR017972">
    <property type="entry name" value="Cyt_P450_CS"/>
</dbReference>
<reference evidence="10" key="2">
    <citation type="journal article" date="2023" name="Plants (Basel)">
        <title>Annotation of the Turnera subulata (Passifloraceae) Draft Genome Reveals the S-Locus Evolved after the Divergence of Turneroideae from Passifloroideae in a Stepwise Manner.</title>
        <authorList>
            <person name="Henning P.M."/>
            <person name="Roalson E.H."/>
            <person name="Mir W."/>
            <person name="McCubbin A.G."/>
            <person name="Shore J.S."/>
        </authorList>
    </citation>
    <scope>NUCLEOTIDE SEQUENCE</scope>
    <source>
        <strain evidence="10">F60SS</strain>
    </source>
</reference>
<dbReference type="CDD" id="cd11072">
    <property type="entry name" value="CYP71-like"/>
    <property type="match status" value="1"/>
</dbReference>
<evidence type="ECO:0000313" key="11">
    <source>
        <dbReference type="Proteomes" id="UP001141552"/>
    </source>
</evidence>
<keyword evidence="7 9" id="KW-0503">Monooxygenase</keyword>
<evidence type="ECO:0000256" key="8">
    <source>
        <dbReference type="PIRSR" id="PIRSR602401-1"/>
    </source>
</evidence>
<dbReference type="SUPFAM" id="SSF48264">
    <property type="entry name" value="Cytochrome P450"/>
    <property type="match status" value="1"/>
</dbReference>
<dbReference type="PANTHER" id="PTHR47955:SF15">
    <property type="entry name" value="CYTOCHROME P450 71A2-LIKE"/>
    <property type="match status" value="1"/>
</dbReference>
<name>A0A9Q0JJD0_9ROSI</name>
<dbReference type="InterPro" id="IPR002401">
    <property type="entry name" value="Cyt_P450_E_grp-I"/>
</dbReference>